<accession>A0A4R3MCJ0</accession>
<dbReference type="GO" id="GO:0016740">
    <property type="term" value="F:transferase activity"/>
    <property type="evidence" value="ECO:0007669"/>
    <property type="project" value="UniProtKB-KW"/>
</dbReference>
<dbReference type="Proteomes" id="UP000295678">
    <property type="component" value="Unassembled WGS sequence"/>
</dbReference>
<dbReference type="AlphaFoldDB" id="A0A4R3MCJ0"/>
<dbReference type="Gene3D" id="3.40.50.2000">
    <property type="entry name" value="Glycogen Phosphorylase B"/>
    <property type="match status" value="1"/>
</dbReference>
<proteinExistence type="predicted"/>
<comment type="caution">
    <text evidence="1">The sequence shown here is derived from an EMBL/GenBank/DDBJ whole genome shotgun (WGS) entry which is preliminary data.</text>
</comment>
<evidence type="ECO:0000313" key="2">
    <source>
        <dbReference type="Proteomes" id="UP000295678"/>
    </source>
</evidence>
<sequence>MRTLRLVDGAYRDNWLGLDALLALPDAVGQIALRFYLPEREGAPAEKLVTVVHDGFMTCCRVARGQLTEVVVPSSQSRPGVVRVLAEYPEPNIDSRPLGVLLAQAARDGSGSNLPIAFGPERNAEVAVAPELPDFWIVGRIFDRQHYLRALAGEVIHHDPLVHFLAFGRYRGLTPAPGFAAGAREPSAGAAHAALLEEAERLEWLRRARELLSAVGVSGPSIDDEHFSRYVIWLFDPDAYRQTCGLAADATPVELLTRYLAIDYPRGTAPGPLFDAGHYAAELSRLGMCCPAGEPPFRHWLKVGVQRRISPTPLFDAAEYLALNPELKTYPDWLFDHWLRYGIKEGRAFDRNLAFARDRHQLPESGSAEARWDAIRRLSRAPGAATDLHAMRTARRSDAFRGLVEAAAAIDPNVPAVDALTTSMLPPFHDEDYAAFRRVVDALPAEGCDALVLMPFGKLGGADFVAGVLTTTLHESRARTVVLRTDAEDWVRADWFPHEVTSIDISSLLPSQPPRLRQRILYEVIRRLAPRAVFNVNSRLAFDTFVTYGARLRLMTDLYCYYFCADRTPDGREAGYPVWYFAPLLPNLTGALIDTRYLADILTERYALGPEQAAKLHVLYTPAMQQPPARPLVEAQLATAARRRKPVVLWAGRLDRQKRFDIVVDVARAMPDVDFRCWGTAVLDEAPDLSALPANLTLKEPFRNYDELPLADCDGWLYTADWDGMPTILIEIGQMGVPIVATAAGGIPELVDEDTGWPVPVGAPAAVYVEALTSMLANPEERRLRATRLCDRVRSRHTRETYTAGIRAMIGETGDA</sequence>
<reference evidence="1 2" key="1">
    <citation type="submission" date="2019-03" db="EMBL/GenBank/DDBJ databases">
        <title>Genomic Encyclopedia of Type Strains, Phase IV (KMG-IV): sequencing the most valuable type-strain genomes for metagenomic binning, comparative biology and taxonomic classification.</title>
        <authorList>
            <person name="Goeker M."/>
        </authorList>
    </citation>
    <scope>NUCLEOTIDE SEQUENCE [LARGE SCALE GENOMIC DNA]</scope>
    <source>
        <strain evidence="1 2">DSM 19345</strain>
    </source>
</reference>
<gene>
    <name evidence="1" type="ORF">EDC22_104184</name>
</gene>
<dbReference type="PANTHER" id="PTHR12526">
    <property type="entry name" value="GLYCOSYLTRANSFERASE"/>
    <property type="match status" value="1"/>
</dbReference>
<dbReference type="CDD" id="cd03801">
    <property type="entry name" value="GT4_PimA-like"/>
    <property type="match status" value="1"/>
</dbReference>
<keyword evidence="1" id="KW-0808">Transferase</keyword>
<keyword evidence="2" id="KW-1185">Reference proteome</keyword>
<dbReference type="Pfam" id="PF13692">
    <property type="entry name" value="Glyco_trans_1_4"/>
    <property type="match status" value="1"/>
</dbReference>
<organism evidence="1 2">
    <name type="scientific">Tepidamorphus gemmatus</name>
    <dbReference type="NCBI Taxonomy" id="747076"/>
    <lineage>
        <taxon>Bacteria</taxon>
        <taxon>Pseudomonadati</taxon>
        <taxon>Pseudomonadota</taxon>
        <taxon>Alphaproteobacteria</taxon>
        <taxon>Hyphomicrobiales</taxon>
        <taxon>Tepidamorphaceae</taxon>
        <taxon>Tepidamorphus</taxon>
    </lineage>
</organism>
<dbReference type="EMBL" id="SMAK01000004">
    <property type="protein sequence ID" value="TCT11424.1"/>
    <property type="molecule type" value="Genomic_DNA"/>
</dbReference>
<dbReference type="RefSeq" id="WP_132806182.1">
    <property type="nucleotide sequence ID" value="NZ_SMAK01000004.1"/>
</dbReference>
<name>A0A4R3MCJ0_9HYPH</name>
<evidence type="ECO:0000313" key="1">
    <source>
        <dbReference type="EMBL" id="TCT11424.1"/>
    </source>
</evidence>
<dbReference type="SUPFAM" id="SSF53756">
    <property type="entry name" value="UDP-Glycosyltransferase/glycogen phosphorylase"/>
    <property type="match status" value="1"/>
</dbReference>
<dbReference type="OrthoDB" id="9790710at2"/>
<protein>
    <submittedName>
        <fullName evidence="1">Glycosyltransferase involved in cell wall biosynthesis</fullName>
    </submittedName>
</protein>